<dbReference type="RefSeq" id="XP_049310523.1">
    <property type="nucleotide sequence ID" value="XM_049454566.1"/>
</dbReference>
<organism evidence="6 7">
    <name type="scientific">Bactrocera dorsalis</name>
    <name type="common">Oriental fruit fly</name>
    <name type="synonym">Dacus dorsalis</name>
    <dbReference type="NCBI Taxonomy" id="27457"/>
    <lineage>
        <taxon>Eukaryota</taxon>
        <taxon>Metazoa</taxon>
        <taxon>Ecdysozoa</taxon>
        <taxon>Arthropoda</taxon>
        <taxon>Hexapoda</taxon>
        <taxon>Insecta</taxon>
        <taxon>Pterygota</taxon>
        <taxon>Neoptera</taxon>
        <taxon>Endopterygota</taxon>
        <taxon>Diptera</taxon>
        <taxon>Brachycera</taxon>
        <taxon>Muscomorpha</taxon>
        <taxon>Tephritoidea</taxon>
        <taxon>Tephritidae</taxon>
        <taxon>Bactrocera</taxon>
        <taxon>Bactrocera</taxon>
    </lineage>
</organism>
<dbReference type="InterPro" id="IPR033906">
    <property type="entry name" value="Lipase_N"/>
</dbReference>
<dbReference type="Gene3D" id="3.40.50.1820">
    <property type="entry name" value="alpha/beta hydrolase"/>
    <property type="match status" value="1"/>
</dbReference>
<protein>
    <submittedName>
        <fullName evidence="7">Inactive pancreatic lipase-related protein 1</fullName>
    </submittedName>
</protein>
<evidence type="ECO:0000259" key="5">
    <source>
        <dbReference type="Pfam" id="PF00151"/>
    </source>
</evidence>
<name>A0ABM3JMR2_BACDO</name>
<evidence type="ECO:0000256" key="4">
    <source>
        <dbReference type="RuleBase" id="RU004262"/>
    </source>
</evidence>
<dbReference type="Pfam" id="PF00151">
    <property type="entry name" value="Lipase"/>
    <property type="match status" value="1"/>
</dbReference>
<reference evidence="7" key="2">
    <citation type="submission" date="2025-08" db="UniProtKB">
        <authorList>
            <consortium name="RefSeq"/>
        </authorList>
    </citation>
    <scope>IDENTIFICATION</scope>
    <source>
        <tissue evidence="7">Adult</tissue>
    </source>
</reference>
<evidence type="ECO:0000256" key="2">
    <source>
        <dbReference type="ARBA" id="ARBA00010701"/>
    </source>
</evidence>
<dbReference type="PANTHER" id="PTHR11610">
    <property type="entry name" value="LIPASE"/>
    <property type="match status" value="1"/>
</dbReference>
<dbReference type="InterPro" id="IPR013818">
    <property type="entry name" value="Lipase"/>
</dbReference>
<dbReference type="PRINTS" id="PR00821">
    <property type="entry name" value="TAGLIPASE"/>
</dbReference>
<comment type="subcellular location">
    <subcellularLocation>
        <location evidence="1">Secreted</location>
    </subcellularLocation>
</comment>
<dbReference type="InterPro" id="IPR029058">
    <property type="entry name" value="AB_hydrolase_fold"/>
</dbReference>
<keyword evidence="3" id="KW-0964">Secreted</keyword>
<evidence type="ECO:0000256" key="3">
    <source>
        <dbReference type="ARBA" id="ARBA00022525"/>
    </source>
</evidence>
<reference evidence="6" key="1">
    <citation type="submission" date="2025-05" db="UniProtKB">
        <authorList>
            <consortium name="RefSeq"/>
        </authorList>
    </citation>
    <scope>NUCLEOTIDE SEQUENCE [LARGE SCALE GENOMIC DNA]</scope>
</reference>
<dbReference type="Proteomes" id="UP001652620">
    <property type="component" value="Chromosome 1"/>
</dbReference>
<dbReference type="PANTHER" id="PTHR11610:SF177">
    <property type="entry name" value="IP13478P-RELATED"/>
    <property type="match status" value="1"/>
</dbReference>
<dbReference type="CDD" id="cd00707">
    <property type="entry name" value="Pancreat_lipase_like"/>
    <property type="match status" value="1"/>
</dbReference>
<accession>A0ABM3JMR2</accession>
<dbReference type="InterPro" id="IPR000734">
    <property type="entry name" value="TAG_lipase"/>
</dbReference>
<sequence length="336" mass="38300">MCFNDDSHMNFITILPSAAKIRATFPFDCIYVRDECPNEHIQFWLYKNISTEPQLLDPLNLIKADFEPRWPLKILIHGFNGNRYASPNLESRSVLLRTQQVHVISVDYSRLAAFPCYYPWAVSNARVVARCLAQLTDNLIERGIYMDKDIHLIGFSLGAQIAGLSANSVKQPLRRITGLDPAGPAFVTYNRSEKLDASDAQFVDVIHTDPFFYSTLDRSGHADFYPNLDKFFQPGCNIVQDGRLRNCNHFRAPLYYAESIASNRGFWSYQCGEWLKFVMQQCREYANMPHTQMGYFVSKNASGSYFLQTEAFAPFAKGPIIDVELNISKPAVNNTN</sequence>
<evidence type="ECO:0000313" key="7">
    <source>
        <dbReference type="RefSeq" id="XP_049310523.1"/>
    </source>
</evidence>
<keyword evidence="6" id="KW-1185">Reference proteome</keyword>
<evidence type="ECO:0000313" key="6">
    <source>
        <dbReference type="Proteomes" id="UP001652620"/>
    </source>
</evidence>
<evidence type="ECO:0000256" key="1">
    <source>
        <dbReference type="ARBA" id="ARBA00004613"/>
    </source>
</evidence>
<gene>
    <name evidence="7" type="primary">LOC105225121</name>
</gene>
<dbReference type="GeneID" id="105225121"/>
<dbReference type="SUPFAM" id="SSF53474">
    <property type="entry name" value="alpha/beta-Hydrolases"/>
    <property type="match status" value="1"/>
</dbReference>
<comment type="similarity">
    <text evidence="2 4">Belongs to the AB hydrolase superfamily. Lipase family.</text>
</comment>
<feature type="domain" description="Lipase" evidence="5">
    <location>
        <begin position="39"/>
        <end position="315"/>
    </location>
</feature>
<proteinExistence type="inferred from homology"/>